<dbReference type="PANTHER" id="PTHR11645">
    <property type="entry name" value="PYRROLINE-5-CARBOXYLATE REDUCTASE"/>
    <property type="match status" value="1"/>
</dbReference>
<sequence>MSKVGFIGYGSMSSMLAAKVLKHQVVAEENVVVFSRSRHEGVLQFKKGFPGIVLAESAQDLARSCDLIFICLEPFDVKEVVKEIASELNPSKHLISIAAGITLDQLRALADVQVSKLMPSLLFEVDSGVALLAHDDNVIPEEKAFLEQCLASFSTVKVIREEDMEAATNLTGSSPAYIAAILQEFIQATVDRSGLSESDAFIMLLESMIGTGKLLKETHMTFAETIDRVATKGGISEEGVNILHRHLPNAFGELVDKTLGKYQAFKLEVEKQ</sequence>
<name>A0A8J2ZYQ9_9BACL</name>
<comment type="similarity">
    <text evidence="1 2">Belongs to the pyrroline-5-carboxylate reductase family.</text>
</comment>
<keyword evidence="2" id="KW-0560">Oxidoreductase</keyword>
<evidence type="ECO:0000259" key="4">
    <source>
        <dbReference type="Pfam" id="PF03807"/>
    </source>
</evidence>
<protein>
    <recommendedName>
        <fullName evidence="2">Pyrroline-5-carboxylate reductase</fullName>
        <shortName evidence="2">P5C reductase</shortName>
        <shortName evidence="2">P5CR</shortName>
        <ecNumber evidence="2">1.5.1.2</ecNumber>
    </recommendedName>
    <alternativeName>
        <fullName evidence="2">PCA reductase</fullName>
    </alternativeName>
</protein>
<comment type="caution">
    <text evidence="6">The sequence shown here is derived from an EMBL/GenBank/DDBJ whole genome shotgun (WGS) entry which is preliminary data.</text>
</comment>
<dbReference type="InterPro" id="IPR029036">
    <property type="entry name" value="P5CR_dimer"/>
</dbReference>
<evidence type="ECO:0000313" key="7">
    <source>
        <dbReference type="Proteomes" id="UP000656813"/>
    </source>
</evidence>
<dbReference type="EC" id="1.5.1.2" evidence="2"/>
<comment type="subcellular location">
    <subcellularLocation>
        <location evidence="2">Cytoplasm</location>
    </subcellularLocation>
</comment>
<dbReference type="PANTHER" id="PTHR11645:SF53">
    <property type="entry name" value="PYRROLINE-5-CARBOXYLATE REDUCTASE 3"/>
    <property type="match status" value="1"/>
</dbReference>
<evidence type="ECO:0000256" key="1">
    <source>
        <dbReference type="ARBA" id="ARBA00005525"/>
    </source>
</evidence>
<keyword evidence="7" id="KW-1185">Reference proteome</keyword>
<feature type="domain" description="Pyrroline-5-carboxylate reductase dimerisation" evidence="5">
    <location>
        <begin position="161"/>
        <end position="262"/>
    </location>
</feature>
<dbReference type="GO" id="GO:0055129">
    <property type="term" value="P:L-proline biosynthetic process"/>
    <property type="evidence" value="ECO:0007669"/>
    <property type="project" value="UniProtKB-UniRule"/>
</dbReference>
<reference evidence="6" key="1">
    <citation type="journal article" date="2014" name="Int. J. Syst. Evol. Microbiol.">
        <title>Complete genome sequence of Corynebacterium casei LMG S-19264T (=DSM 44701T), isolated from a smear-ripened cheese.</title>
        <authorList>
            <consortium name="US DOE Joint Genome Institute (JGI-PGF)"/>
            <person name="Walter F."/>
            <person name="Albersmeier A."/>
            <person name="Kalinowski J."/>
            <person name="Ruckert C."/>
        </authorList>
    </citation>
    <scope>NUCLEOTIDE SEQUENCE</scope>
    <source>
        <strain evidence="6">CGMCC 1.12777</strain>
    </source>
</reference>
<evidence type="ECO:0000256" key="2">
    <source>
        <dbReference type="HAMAP-Rule" id="MF_01925"/>
    </source>
</evidence>
<dbReference type="InterPro" id="IPR028939">
    <property type="entry name" value="P5C_Rdtase_cat_N"/>
</dbReference>
<feature type="binding site" evidence="3">
    <location>
        <position position="35"/>
    </location>
    <ligand>
        <name>NADP(+)</name>
        <dbReference type="ChEBI" id="CHEBI:58349"/>
    </ligand>
</feature>
<gene>
    <name evidence="6" type="primary">proG</name>
    <name evidence="2" type="synonym">proC</name>
    <name evidence="6" type="ORF">GCM10007096_36720</name>
</gene>
<dbReference type="PIRSF" id="PIRSF000193">
    <property type="entry name" value="Pyrrol-5-carb_rd"/>
    <property type="match status" value="1"/>
</dbReference>
<evidence type="ECO:0000313" key="6">
    <source>
        <dbReference type="EMBL" id="GGH87216.1"/>
    </source>
</evidence>
<keyword evidence="2" id="KW-0028">Amino-acid biosynthesis</keyword>
<dbReference type="Gene3D" id="3.40.50.720">
    <property type="entry name" value="NAD(P)-binding Rossmann-like Domain"/>
    <property type="match status" value="1"/>
</dbReference>
<dbReference type="Pfam" id="PF03807">
    <property type="entry name" value="F420_oxidored"/>
    <property type="match status" value="1"/>
</dbReference>
<dbReference type="RefSeq" id="WP_188498840.1">
    <property type="nucleotide sequence ID" value="NZ_BMFV01000037.1"/>
</dbReference>
<comment type="function">
    <text evidence="2">Catalyzes the reduction of 1-pyrroline-5-carboxylate (PCA) to L-proline.</text>
</comment>
<comment type="catalytic activity">
    <reaction evidence="2">
        <text>L-proline + NAD(+) = (S)-1-pyrroline-5-carboxylate + NADH + 2 H(+)</text>
        <dbReference type="Rhea" id="RHEA:14105"/>
        <dbReference type="ChEBI" id="CHEBI:15378"/>
        <dbReference type="ChEBI" id="CHEBI:17388"/>
        <dbReference type="ChEBI" id="CHEBI:57540"/>
        <dbReference type="ChEBI" id="CHEBI:57945"/>
        <dbReference type="ChEBI" id="CHEBI:60039"/>
        <dbReference type="EC" id="1.5.1.2"/>
    </reaction>
</comment>
<proteinExistence type="inferred from homology"/>
<dbReference type="HAMAP" id="MF_01925">
    <property type="entry name" value="P5C_reductase"/>
    <property type="match status" value="1"/>
</dbReference>
<evidence type="ECO:0000256" key="3">
    <source>
        <dbReference type="PIRSR" id="PIRSR000193-1"/>
    </source>
</evidence>
<comment type="pathway">
    <text evidence="2">Amino-acid biosynthesis; L-proline biosynthesis; L-proline from L-glutamate 5-semialdehyde: step 1/1.</text>
</comment>
<feature type="domain" description="Pyrroline-5-carboxylate reductase catalytic N-terminal" evidence="4">
    <location>
        <begin position="3"/>
        <end position="100"/>
    </location>
</feature>
<accession>A0A8J2ZYQ9</accession>
<keyword evidence="2" id="KW-0641">Proline biosynthesis</keyword>
<evidence type="ECO:0000259" key="5">
    <source>
        <dbReference type="Pfam" id="PF14748"/>
    </source>
</evidence>
<dbReference type="Pfam" id="PF14748">
    <property type="entry name" value="P5CR_dimer"/>
    <property type="match status" value="1"/>
</dbReference>
<dbReference type="GO" id="GO:0005737">
    <property type="term" value="C:cytoplasm"/>
    <property type="evidence" value="ECO:0007669"/>
    <property type="project" value="UniProtKB-SubCell"/>
</dbReference>
<dbReference type="NCBIfam" id="NF005384">
    <property type="entry name" value="PRK06928.1"/>
    <property type="match status" value="1"/>
</dbReference>
<feature type="binding site" evidence="3">
    <location>
        <begin position="7"/>
        <end position="12"/>
    </location>
    <ligand>
        <name>NADP(+)</name>
        <dbReference type="ChEBI" id="CHEBI:58349"/>
    </ligand>
</feature>
<dbReference type="UniPathway" id="UPA00098">
    <property type="reaction ID" value="UER00361"/>
</dbReference>
<comment type="catalytic activity">
    <reaction evidence="2">
        <text>L-proline + NADP(+) = (S)-1-pyrroline-5-carboxylate + NADPH + 2 H(+)</text>
        <dbReference type="Rhea" id="RHEA:14109"/>
        <dbReference type="ChEBI" id="CHEBI:15378"/>
        <dbReference type="ChEBI" id="CHEBI:17388"/>
        <dbReference type="ChEBI" id="CHEBI:57783"/>
        <dbReference type="ChEBI" id="CHEBI:58349"/>
        <dbReference type="ChEBI" id="CHEBI:60039"/>
        <dbReference type="EC" id="1.5.1.2"/>
    </reaction>
</comment>
<dbReference type="AlphaFoldDB" id="A0A8J2ZYQ9"/>
<dbReference type="SUPFAM" id="SSF48179">
    <property type="entry name" value="6-phosphogluconate dehydrogenase C-terminal domain-like"/>
    <property type="match status" value="1"/>
</dbReference>
<dbReference type="SUPFAM" id="SSF51735">
    <property type="entry name" value="NAD(P)-binding Rossmann-fold domains"/>
    <property type="match status" value="1"/>
</dbReference>
<keyword evidence="2 3" id="KW-0521">NADP</keyword>
<dbReference type="EMBL" id="BMFV01000037">
    <property type="protein sequence ID" value="GGH87216.1"/>
    <property type="molecule type" value="Genomic_DNA"/>
</dbReference>
<dbReference type="InterPro" id="IPR036291">
    <property type="entry name" value="NAD(P)-bd_dom_sf"/>
</dbReference>
<dbReference type="Gene3D" id="1.10.3730.10">
    <property type="entry name" value="ProC C-terminal domain-like"/>
    <property type="match status" value="1"/>
</dbReference>
<dbReference type="InterPro" id="IPR000304">
    <property type="entry name" value="Pyrroline-COOH_reductase"/>
</dbReference>
<reference evidence="6" key="2">
    <citation type="submission" date="2020-09" db="EMBL/GenBank/DDBJ databases">
        <authorList>
            <person name="Sun Q."/>
            <person name="Zhou Y."/>
        </authorList>
    </citation>
    <scope>NUCLEOTIDE SEQUENCE</scope>
    <source>
        <strain evidence="6">CGMCC 1.12777</strain>
    </source>
</reference>
<dbReference type="Proteomes" id="UP000656813">
    <property type="component" value="Unassembled WGS sequence"/>
</dbReference>
<organism evidence="6 7">
    <name type="scientific">Pullulanibacillus pueri</name>
    <dbReference type="NCBI Taxonomy" id="1437324"/>
    <lineage>
        <taxon>Bacteria</taxon>
        <taxon>Bacillati</taxon>
        <taxon>Bacillota</taxon>
        <taxon>Bacilli</taxon>
        <taxon>Bacillales</taxon>
        <taxon>Sporolactobacillaceae</taxon>
        <taxon>Pullulanibacillus</taxon>
    </lineage>
</organism>
<dbReference type="GO" id="GO:0004735">
    <property type="term" value="F:pyrroline-5-carboxylate reductase activity"/>
    <property type="evidence" value="ECO:0007669"/>
    <property type="project" value="UniProtKB-UniRule"/>
</dbReference>
<keyword evidence="2" id="KW-0963">Cytoplasm</keyword>
<dbReference type="InterPro" id="IPR008927">
    <property type="entry name" value="6-PGluconate_DH-like_C_sf"/>
</dbReference>